<evidence type="ECO:0000313" key="1">
    <source>
        <dbReference type="EMBL" id="PIK82588.1"/>
    </source>
</evidence>
<dbReference type="RefSeq" id="WP_099844118.1">
    <property type="nucleotide sequence ID" value="NZ_CP122398.1"/>
</dbReference>
<dbReference type="AlphaFoldDB" id="A0A855F1K2"/>
<reference evidence="1 2" key="1">
    <citation type="submission" date="2017-07" db="EMBL/GenBank/DDBJ databases">
        <title>Raoultella ornithinolytica strain HH3 draft genome.</title>
        <authorList>
            <person name="Duceppe M.-O."/>
            <person name="Huang H."/>
            <person name="Phipps-Todd B."/>
        </authorList>
    </citation>
    <scope>NUCLEOTIDE SEQUENCE [LARGE SCALE GENOMIC DNA]</scope>
    <source>
        <strain evidence="1 2">HH3</strain>
    </source>
</reference>
<gene>
    <name evidence="1" type="ORF">CFY86_20725</name>
</gene>
<organism evidence="1 2">
    <name type="scientific">Raoultella ornithinolytica</name>
    <name type="common">Klebsiella ornithinolytica</name>
    <dbReference type="NCBI Taxonomy" id="54291"/>
    <lineage>
        <taxon>Bacteria</taxon>
        <taxon>Pseudomonadati</taxon>
        <taxon>Pseudomonadota</taxon>
        <taxon>Gammaproteobacteria</taxon>
        <taxon>Enterobacterales</taxon>
        <taxon>Enterobacteriaceae</taxon>
        <taxon>Klebsiella/Raoultella group</taxon>
        <taxon>Raoultella</taxon>
    </lineage>
</organism>
<dbReference type="Proteomes" id="UP000229713">
    <property type="component" value="Unassembled WGS sequence"/>
</dbReference>
<evidence type="ECO:0008006" key="3">
    <source>
        <dbReference type="Google" id="ProtNLM"/>
    </source>
</evidence>
<evidence type="ECO:0000313" key="2">
    <source>
        <dbReference type="Proteomes" id="UP000229713"/>
    </source>
</evidence>
<proteinExistence type="predicted"/>
<protein>
    <recommendedName>
        <fullName evidence="3">TIGR04255 family protein</fullName>
    </recommendedName>
</protein>
<sequence length="234" mass="27089">MVDNIENRYVLLNSKITIVIAGQFHPGIFTPDWFEFHKIVSKEDCEKAEIKYIDSSTIHINFGWFTWFSDPQRAMIELNIDGYDDQMLDLTRSIVTMFAYTKVGAIGVNFKFFININAEDDWHAVGHTLAPKDVWKSSFGSETLHYGMKETAIQVDDFYGKDSLLNMSVKTANNANDPKHRHRLLIEFNNHFDMPDENSWNEHVESILNRYFEIKNHNSEGYKKLLASILGGVK</sequence>
<dbReference type="EMBL" id="NKYI01000028">
    <property type="protein sequence ID" value="PIK82588.1"/>
    <property type="molecule type" value="Genomic_DNA"/>
</dbReference>
<accession>A0A855F1K2</accession>
<comment type="caution">
    <text evidence="1">The sequence shown here is derived from an EMBL/GenBank/DDBJ whole genome shotgun (WGS) entry which is preliminary data.</text>
</comment>
<name>A0A855F1K2_RAOOR</name>